<organism evidence="2 3">
    <name type="scientific">Saponaria officinalis</name>
    <name type="common">Common soapwort</name>
    <name type="synonym">Lychnis saponaria</name>
    <dbReference type="NCBI Taxonomy" id="3572"/>
    <lineage>
        <taxon>Eukaryota</taxon>
        <taxon>Viridiplantae</taxon>
        <taxon>Streptophyta</taxon>
        <taxon>Embryophyta</taxon>
        <taxon>Tracheophyta</taxon>
        <taxon>Spermatophyta</taxon>
        <taxon>Magnoliopsida</taxon>
        <taxon>eudicotyledons</taxon>
        <taxon>Gunneridae</taxon>
        <taxon>Pentapetalae</taxon>
        <taxon>Caryophyllales</taxon>
        <taxon>Caryophyllaceae</taxon>
        <taxon>Caryophylleae</taxon>
        <taxon>Saponaria</taxon>
    </lineage>
</organism>
<sequence length="81" mass="9172">MFSIYNVIIIILNGVISICHFCRKRGKCESFVTPKKTFVNSVLLELKELLAATYVEVGIDEGKYSNALDFVAMFFSVLKNM</sequence>
<keyword evidence="1" id="KW-0812">Transmembrane</keyword>
<feature type="transmembrane region" description="Helical" evidence="1">
    <location>
        <begin position="6"/>
        <end position="22"/>
    </location>
</feature>
<keyword evidence="1" id="KW-0472">Membrane</keyword>
<reference evidence="2" key="1">
    <citation type="submission" date="2024-03" db="EMBL/GenBank/DDBJ databases">
        <title>WGS assembly of Saponaria officinalis var. Norfolk2.</title>
        <authorList>
            <person name="Jenkins J."/>
            <person name="Shu S."/>
            <person name="Grimwood J."/>
            <person name="Barry K."/>
            <person name="Goodstein D."/>
            <person name="Schmutz J."/>
            <person name="Leebens-Mack J."/>
            <person name="Osbourn A."/>
        </authorList>
    </citation>
    <scope>NUCLEOTIDE SEQUENCE [LARGE SCALE GENOMIC DNA]</scope>
    <source>
        <strain evidence="2">JIC</strain>
    </source>
</reference>
<accession>A0AAW1MU08</accession>
<protein>
    <submittedName>
        <fullName evidence="2">Uncharacterized protein</fullName>
    </submittedName>
</protein>
<dbReference type="Proteomes" id="UP001443914">
    <property type="component" value="Unassembled WGS sequence"/>
</dbReference>
<keyword evidence="3" id="KW-1185">Reference proteome</keyword>
<proteinExistence type="predicted"/>
<name>A0AAW1MU08_SAPOF</name>
<evidence type="ECO:0000313" key="3">
    <source>
        <dbReference type="Proteomes" id="UP001443914"/>
    </source>
</evidence>
<evidence type="ECO:0000313" key="2">
    <source>
        <dbReference type="EMBL" id="KAK9749973.1"/>
    </source>
</evidence>
<comment type="caution">
    <text evidence="2">The sequence shown here is derived from an EMBL/GenBank/DDBJ whole genome shotgun (WGS) entry which is preliminary data.</text>
</comment>
<gene>
    <name evidence="2" type="ORF">RND81_02G163000</name>
</gene>
<evidence type="ECO:0000256" key="1">
    <source>
        <dbReference type="SAM" id="Phobius"/>
    </source>
</evidence>
<keyword evidence="1" id="KW-1133">Transmembrane helix</keyword>
<dbReference type="EMBL" id="JBDFQZ010000002">
    <property type="protein sequence ID" value="KAK9749973.1"/>
    <property type="molecule type" value="Genomic_DNA"/>
</dbReference>
<dbReference type="AlphaFoldDB" id="A0AAW1MU08"/>